<gene>
    <name evidence="1" type="ORF">FRZ67_19835</name>
</gene>
<reference evidence="1 2" key="1">
    <citation type="journal article" date="2016" name="Int. J. Syst. Evol. Microbiol.">
        <title>Panacibacter ginsenosidivorans gen. nov., sp. nov., with ginsenoside converting activity isolated from soil of a ginseng field.</title>
        <authorList>
            <person name="Siddiqi M.Z."/>
            <person name="Muhammad Shafi S."/>
            <person name="Choi K.D."/>
            <person name="Im W.T."/>
        </authorList>
    </citation>
    <scope>NUCLEOTIDE SEQUENCE [LARGE SCALE GENOMIC DNA]</scope>
    <source>
        <strain evidence="1 2">Gsoil1550</strain>
    </source>
</reference>
<accession>A0A5B8VEI9</accession>
<evidence type="ECO:0000313" key="1">
    <source>
        <dbReference type="EMBL" id="QEC69443.1"/>
    </source>
</evidence>
<sequence length="165" mass="18530">MCTKNNQIVIIIALSFVLSVVSVKSYSQQFSRQQFYKAMAGKNADEIDAQLAALKQSSITGKEAFEGALLMKKADIAGSKKEKLNLFKSGKAKLEAVIAKDTSNAEYRFLRLQIQEHAPKVVKYSDKLKSDKMFISKEYKNLLPEIQQAIFDYSKQSKILLPADI</sequence>
<dbReference type="Proteomes" id="UP000321533">
    <property type="component" value="Chromosome"/>
</dbReference>
<dbReference type="KEGG" id="pgin:FRZ67_19835"/>
<protein>
    <submittedName>
        <fullName evidence="1">Uncharacterized protein</fullName>
    </submittedName>
</protein>
<dbReference type="RefSeq" id="WP_147192320.1">
    <property type="nucleotide sequence ID" value="NZ_CP042435.1"/>
</dbReference>
<evidence type="ECO:0000313" key="2">
    <source>
        <dbReference type="Proteomes" id="UP000321533"/>
    </source>
</evidence>
<dbReference type="EMBL" id="CP042435">
    <property type="protein sequence ID" value="QEC69443.1"/>
    <property type="molecule type" value="Genomic_DNA"/>
</dbReference>
<keyword evidence="2" id="KW-1185">Reference proteome</keyword>
<dbReference type="OrthoDB" id="663842at2"/>
<organism evidence="1 2">
    <name type="scientific">Panacibacter ginsenosidivorans</name>
    <dbReference type="NCBI Taxonomy" id="1813871"/>
    <lineage>
        <taxon>Bacteria</taxon>
        <taxon>Pseudomonadati</taxon>
        <taxon>Bacteroidota</taxon>
        <taxon>Chitinophagia</taxon>
        <taxon>Chitinophagales</taxon>
        <taxon>Chitinophagaceae</taxon>
        <taxon>Panacibacter</taxon>
    </lineage>
</organism>
<proteinExistence type="predicted"/>
<dbReference type="AlphaFoldDB" id="A0A5B8VEI9"/>
<name>A0A5B8VEI9_9BACT</name>